<feature type="transmembrane region" description="Helical" evidence="5">
    <location>
        <begin position="326"/>
        <end position="350"/>
    </location>
</feature>
<evidence type="ECO:0000256" key="1">
    <source>
        <dbReference type="ARBA" id="ARBA00004141"/>
    </source>
</evidence>
<proteinExistence type="predicted"/>
<feature type="non-terminal residue" evidence="8">
    <location>
        <position position="653"/>
    </location>
</feature>
<dbReference type="Proteomes" id="UP000268321">
    <property type="component" value="Unassembled WGS sequence"/>
</dbReference>
<dbReference type="Pfam" id="PF20877">
    <property type="entry name" value="Anoctamin_N"/>
    <property type="match status" value="1"/>
</dbReference>
<accession>A0A4P9ZGA2</accession>
<dbReference type="OrthoDB" id="296386at2759"/>
<dbReference type="PANTHER" id="PTHR12308:SF73">
    <property type="entry name" value="ANOCTAMIN"/>
    <property type="match status" value="1"/>
</dbReference>
<dbReference type="GO" id="GO:0016020">
    <property type="term" value="C:membrane"/>
    <property type="evidence" value="ECO:0007669"/>
    <property type="project" value="UniProtKB-SubCell"/>
</dbReference>
<protein>
    <recommendedName>
        <fullName evidence="10">DUF590-domain-containing protein</fullName>
    </recommendedName>
</protein>
<organism evidence="8 9">
    <name type="scientific">Metschnikowia bicuspidata</name>
    <dbReference type="NCBI Taxonomy" id="27322"/>
    <lineage>
        <taxon>Eukaryota</taxon>
        <taxon>Fungi</taxon>
        <taxon>Dikarya</taxon>
        <taxon>Ascomycota</taxon>
        <taxon>Saccharomycotina</taxon>
        <taxon>Pichiomycetes</taxon>
        <taxon>Metschnikowiaceae</taxon>
        <taxon>Metschnikowia</taxon>
    </lineage>
</organism>
<gene>
    <name evidence="8" type="ORF">METBISCDRAFT_9110</name>
</gene>
<evidence type="ECO:0000313" key="9">
    <source>
        <dbReference type="Proteomes" id="UP000268321"/>
    </source>
</evidence>
<evidence type="ECO:0000256" key="5">
    <source>
        <dbReference type="SAM" id="Phobius"/>
    </source>
</evidence>
<dbReference type="EMBL" id="ML004434">
    <property type="protein sequence ID" value="RKP32117.1"/>
    <property type="molecule type" value="Genomic_DNA"/>
</dbReference>
<feature type="domain" description="Anoctamin transmembrane" evidence="6">
    <location>
        <begin position="131"/>
        <end position="597"/>
    </location>
</feature>
<feature type="transmembrane region" description="Helical" evidence="5">
    <location>
        <begin position="245"/>
        <end position="271"/>
    </location>
</feature>
<reference evidence="9" key="1">
    <citation type="journal article" date="2018" name="Nat. Microbiol.">
        <title>Leveraging single-cell genomics to expand the fungal tree of life.</title>
        <authorList>
            <person name="Ahrendt S.R."/>
            <person name="Quandt C.A."/>
            <person name="Ciobanu D."/>
            <person name="Clum A."/>
            <person name="Salamov A."/>
            <person name="Andreopoulos B."/>
            <person name="Cheng J.F."/>
            <person name="Woyke T."/>
            <person name="Pelin A."/>
            <person name="Henrissat B."/>
            <person name="Reynolds N.K."/>
            <person name="Benny G.L."/>
            <person name="Smith M.E."/>
            <person name="James T.Y."/>
            <person name="Grigoriev I.V."/>
        </authorList>
    </citation>
    <scope>NUCLEOTIDE SEQUENCE [LARGE SCALE GENOMIC DNA]</scope>
    <source>
        <strain evidence="9">Baker2002</strain>
    </source>
</reference>
<evidence type="ECO:0000259" key="6">
    <source>
        <dbReference type="Pfam" id="PF04547"/>
    </source>
</evidence>
<evidence type="ECO:0000259" key="7">
    <source>
        <dbReference type="Pfam" id="PF20877"/>
    </source>
</evidence>
<evidence type="ECO:0000256" key="2">
    <source>
        <dbReference type="ARBA" id="ARBA00022692"/>
    </source>
</evidence>
<evidence type="ECO:0000256" key="4">
    <source>
        <dbReference type="ARBA" id="ARBA00023136"/>
    </source>
</evidence>
<feature type="transmembrane region" description="Helical" evidence="5">
    <location>
        <begin position="533"/>
        <end position="552"/>
    </location>
</feature>
<keyword evidence="4 5" id="KW-0472">Membrane</keyword>
<name>A0A4P9ZGA2_9ASCO</name>
<dbReference type="GO" id="GO:0032541">
    <property type="term" value="C:cortical endoplasmic reticulum"/>
    <property type="evidence" value="ECO:0007669"/>
    <property type="project" value="TreeGrafter"/>
</dbReference>
<evidence type="ECO:0000256" key="3">
    <source>
        <dbReference type="ARBA" id="ARBA00022989"/>
    </source>
</evidence>
<feature type="transmembrane region" description="Helical" evidence="5">
    <location>
        <begin position="148"/>
        <end position="164"/>
    </location>
</feature>
<feature type="non-terminal residue" evidence="8">
    <location>
        <position position="1"/>
    </location>
</feature>
<dbReference type="PANTHER" id="PTHR12308">
    <property type="entry name" value="ANOCTAMIN"/>
    <property type="match status" value="1"/>
</dbReference>
<feature type="transmembrane region" description="Helical" evidence="5">
    <location>
        <begin position="478"/>
        <end position="502"/>
    </location>
</feature>
<keyword evidence="2 5" id="KW-0812">Transmembrane</keyword>
<dbReference type="InterPro" id="IPR049452">
    <property type="entry name" value="Anoctamin_TM"/>
</dbReference>
<dbReference type="InterPro" id="IPR007632">
    <property type="entry name" value="Anoctamin"/>
</dbReference>
<comment type="subcellular location">
    <subcellularLocation>
        <location evidence="1">Membrane</location>
        <topology evidence="1">Multi-pass membrane protein</topology>
    </subcellularLocation>
</comment>
<feature type="transmembrane region" description="Helical" evidence="5">
    <location>
        <begin position="572"/>
        <end position="598"/>
    </location>
</feature>
<dbReference type="InterPro" id="IPR049456">
    <property type="entry name" value="Anoctamin_N_fung"/>
</dbReference>
<keyword evidence="3 5" id="KW-1133">Transmembrane helix</keyword>
<dbReference type="AlphaFoldDB" id="A0A4P9ZGA2"/>
<feature type="transmembrane region" description="Helical" evidence="5">
    <location>
        <begin position="283"/>
        <end position="306"/>
    </location>
</feature>
<keyword evidence="9" id="KW-1185">Reference proteome</keyword>
<dbReference type="GO" id="GO:0005254">
    <property type="term" value="F:chloride channel activity"/>
    <property type="evidence" value="ECO:0007669"/>
    <property type="project" value="TreeGrafter"/>
</dbReference>
<dbReference type="Pfam" id="PF04547">
    <property type="entry name" value="Anoctamin"/>
    <property type="match status" value="1"/>
</dbReference>
<feature type="domain" description="Anoctamin alpha-beta plait" evidence="7">
    <location>
        <begin position="4"/>
        <end position="96"/>
    </location>
</feature>
<feature type="transmembrane region" description="Helical" evidence="5">
    <location>
        <begin position="171"/>
        <end position="188"/>
    </location>
</feature>
<evidence type="ECO:0008006" key="10">
    <source>
        <dbReference type="Google" id="ProtNLM"/>
    </source>
</evidence>
<evidence type="ECO:0000313" key="8">
    <source>
        <dbReference type="EMBL" id="RKP32117.1"/>
    </source>
</evidence>
<sequence>NTPQKELAALVVALLDAGFRCQARPGADNSTLVFVQLSAPVYTEIVQKDLLKCFELGVRVTDDAPAGRILLVHAFLSTAEKDSGLEVTPGSRRWPLIQAVMPVTGTLADAHVATAAKRAALSVSLLGFNYRKVYGTGVALYFEFLRHYIIYLLLLALVGAFAFAREKSYSMRYTFVNLVGTVVFLLTWKRRERYLACLWGVQNSHKIEQHDAELARLNADFERPTEQKPHVYVPRHDGATFAKEWAFVPVALVLMAVLLAFQLLCFVLEIFLTDIYDGPLKGLLKLVPAVAISAFVPIFTTVYNAVVNRYLAWENHNNSYSRCDSFIAKSFILSFLTGYVPLLFTSFVYLPFAHLLHDYLPQIELTIQSTANQSPYLLGYFAKVEAQKDFCMNQDRLNSQFYFSVVTGPLFQLVLKYVVPVVVPKIVSFVKYTLLKKPRTLPLDDAPDEKDFLARVRFSLALPEYSVHDDLRGLALQFGYLAMFGPVWPLATLVCLAFNVLFYKLDTWRLANGKCYRPLVLSRRDLIHPWDQAFFILAWAGSVISPVVTSFYRNGVKPPKTLGQFALDKASVNVSSTVVLILTLVFSEHLFFALYIVGSKASRLVVSKEEKLHSFLDNDLKVRKDYYTNLVQLKADVGGASDWDSQTVEEVLE</sequence>